<organism evidence="1 2">
    <name type="scientific">Campylobacter sputorum subsp. sputorum</name>
    <dbReference type="NCBI Taxonomy" id="32024"/>
    <lineage>
        <taxon>Bacteria</taxon>
        <taxon>Pseudomonadati</taxon>
        <taxon>Campylobacterota</taxon>
        <taxon>Epsilonproteobacteria</taxon>
        <taxon>Campylobacterales</taxon>
        <taxon>Campylobacteraceae</taxon>
        <taxon>Campylobacter</taxon>
    </lineage>
</organism>
<proteinExistence type="predicted"/>
<accession>A0A381DIE1</accession>
<dbReference type="EMBL" id="UFVD01000001">
    <property type="protein sequence ID" value="SUX10462.1"/>
    <property type="molecule type" value="Genomic_DNA"/>
</dbReference>
<dbReference type="AlphaFoldDB" id="A0A381DIE1"/>
<protein>
    <submittedName>
        <fullName evidence="1">Uncharacterized protein</fullName>
    </submittedName>
</protein>
<dbReference type="RefSeq" id="WP_161492090.1">
    <property type="nucleotide sequence ID" value="NZ_CP043427.1"/>
</dbReference>
<evidence type="ECO:0000313" key="1">
    <source>
        <dbReference type="EMBL" id="SUX10462.1"/>
    </source>
</evidence>
<keyword evidence="2" id="KW-1185">Reference proteome</keyword>
<sequence>MIFVAIILFLIVIIFIVDAVFYPNDSVIDQNRSTFYEKNVSEDYDSIKYFNEHIKKR</sequence>
<evidence type="ECO:0000313" key="2">
    <source>
        <dbReference type="Proteomes" id="UP000254920"/>
    </source>
</evidence>
<gene>
    <name evidence="1" type="ORF">NCTC12475_00659</name>
</gene>
<dbReference type="GeneID" id="93091569"/>
<name>A0A381DIE1_9BACT</name>
<reference evidence="1 2" key="1">
    <citation type="submission" date="2018-06" db="EMBL/GenBank/DDBJ databases">
        <authorList>
            <consortium name="Pathogen Informatics"/>
            <person name="Doyle S."/>
        </authorList>
    </citation>
    <scope>NUCLEOTIDE SEQUENCE [LARGE SCALE GENOMIC DNA]</scope>
    <source>
        <strain evidence="1 2">NCTC12475</strain>
    </source>
</reference>
<dbReference type="Proteomes" id="UP000254920">
    <property type="component" value="Unassembled WGS sequence"/>
</dbReference>
<dbReference type="STRING" id="32024.GCA_000788295_00998"/>